<keyword evidence="2" id="KW-0732">Signal</keyword>
<dbReference type="InterPro" id="IPR011765">
    <property type="entry name" value="Pept_M16_N"/>
</dbReference>
<dbReference type="InterPro" id="IPR007863">
    <property type="entry name" value="Peptidase_M16_C"/>
</dbReference>
<comment type="caution">
    <text evidence="5">The sequence shown here is derived from an EMBL/GenBank/DDBJ whole genome shotgun (WGS) entry which is preliminary data.</text>
</comment>
<evidence type="ECO:0000256" key="2">
    <source>
        <dbReference type="SAM" id="SignalP"/>
    </source>
</evidence>
<dbReference type="InterPro" id="IPR011249">
    <property type="entry name" value="Metalloenz_LuxS/M16"/>
</dbReference>
<reference evidence="5 6" key="1">
    <citation type="submission" date="2020-02" db="EMBL/GenBank/DDBJ databases">
        <authorList>
            <person name="Kim M.K."/>
        </authorList>
    </citation>
    <scope>NUCLEOTIDE SEQUENCE [LARGE SCALE GENOMIC DNA]</scope>
    <source>
        <strain evidence="5 6">BT327</strain>
    </source>
</reference>
<name>A0A6B3LQI4_9BACT</name>
<feature type="signal peptide" evidence="2">
    <location>
        <begin position="1"/>
        <end position="21"/>
    </location>
</feature>
<comment type="similarity">
    <text evidence="1">Belongs to the peptidase M16 family.</text>
</comment>
<dbReference type="EMBL" id="JAAGWD010000004">
    <property type="protein sequence ID" value="NEM98103.1"/>
    <property type="molecule type" value="Genomic_DNA"/>
</dbReference>
<proteinExistence type="inferred from homology"/>
<dbReference type="Proteomes" id="UP000474777">
    <property type="component" value="Unassembled WGS sequence"/>
</dbReference>
<dbReference type="PANTHER" id="PTHR11851:SF49">
    <property type="entry name" value="MITOCHONDRIAL-PROCESSING PEPTIDASE SUBUNIT ALPHA"/>
    <property type="match status" value="1"/>
</dbReference>
<dbReference type="SUPFAM" id="SSF63411">
    <property type="entry name" value="LuxS/MPP-like metallohydrolase"/>
    <property type="match status" value="2"/>
</dbReference>
<feature type="domain" description="Peptidase M16 N-terminal" evidence="3">
    <location>
        <begin position="55"/>
        <end position="190"/>
    </location>
</feature>
<accession>A0A6B3LQI4</accession>
<feature type="chain" id="PRO_5025368792" evidence="2">
    <location>
        <begin position="22"/>
        <end position="451"/>
    </location>
</feature>
<dbReference type="RefSeq" id="WP_163914998.1">
    <property type="nucleotide sequence ID" value="NZ_JAAGWD010000004.1"/>
</dbReference>
<evidence type="ECO:0000259" key="3">
    <source>
        <dbReference type="Pfam" id="PF00675"/>
    </source>
</evidence>
<dbReference type="Gene3D" id="3.30.830.10">
    <property type="entry name" value="Metalloenzyme, LuxS/M16 peptidase-like"/>
    <property type="match status" value="2"/>
</dbReference>
<sequence length="451" mass="50940">MRNKIVAMLLLMLCTISAVIAQNQQSSKILPYPIHQKKLDNGLNVVTVPYNSPGIAAFYIVVRAGSREEVEKGKTGFAHFFEHMMFRGTDKYSTEAYGDIMKEMGAAANANTSIDRTLYHMTGNADMLDKMFEIEADRFQNLKYSVHDFKTEAGAVKGEYTKNSASPYQHLYEKLVGTAFTKHTYAHTTMGFFEDVVDMPNQYDYSLTFFDRFYRPEYTTILVVGDVTPERVNNLAQQYFGNWKRGNYKPNIATEPKQTQTRYAHVQQQGFPPYLTLAFKGPAFSDNSKDLPALSILSNILFSQNSDLYRKLVVQEQKARFIGGGPQFSRDPNLISYSASIVNANDMQYVKDEMMRVLNEAKTKPIDAKKIADTKSRIKYSFAMSMDSPDAIANSLSQYIWLTGNPEALNNMYAVFDTVTAKDLMDVAKKYFTPTTLTVGTIAPTEKSPVK</sequence>
<dbReference type="AlphaFoldDB" id="A0A6B3LQI4"/>
<dbReference type="GO" id="GO:0046872">
    <property type="term" value="F:metal ion binding"/>
    <property type="evidence" value="ECO:0007669"/>
    <property type="project" value="InterPro"/>
</dbReference>
<evidence type="ECO:0000259" key="4">
    <source>
        <dbReference type="Pfam" id="PF05193"/>
    </source>
</evidence>
<evidence type="ECO:0000313" key="5">
    <source>
        <dbReference type="EMBL" id="NEM98103.1"/>
    </source>
</evidence>
<evidence type="ECO:0000256" key="1">
    <source>
        <dbReference type="ARBA" id="ARBA00007261"/>
    </source>
</evidence>
<organism evidence="5 6">
    <name type="scientific">Pontibacter burrus</name>
    <dbReference type="NCBI Taxonomy" id="2704466"/>
    <lineage>
        <taxon>Bacteria</taxon>
        <taxon>Pseudomonadati</taxon>
        <taxon>Bacteroidota</taxon>
        <taxon>Cytophagia</taxon>
        <taxon>Cytophagales</taxon>
        <taxon>Hymenobacteraceae</taxon>
        <taxon>Pontibacter</taxon>
    </lineage>
</organism>
<evidence type="ECO:0000313" key="6">
    <source>
        <dbReference type="Proteomes" id="UP000474777"/>
    </source>
</evidence>
<dbReference type="InterPro" id="IPR050361">
    <property type="entry name" value="MPP/UQCRC_Complex"/>
</dbReference>
<dbReference type="Pfam" id="PF00675">
    <property type="entry name" value="Peptidase_M16"/>
    <property type="match status" value="1"/>
</dbReference>
<keyword evidence="6" id="KW-1185">Reference proteome</keyword>
<dbReference type="Pfam" id="PF05193">
    <property type="entry name" value="Peptidase_M16_C"/>
    <property type="match status" value="1"/>
</dbReference>
<gene>
    <name evidence="5" type="ORF">GXP69_10385</name>
</gene>
<protein>
    <submittedName>
        <fullName evidence="5">Insulinase family protein</fullName>
    </submittedName>
</protein>
<dbReference type="PANTHER" id="PTHR11851">
    <property type="entry name" value="METALLOPROTEASE"/>
    <property type="match status" value="1"/>
</dbReference>
<feature type="domain" description="Peptidase M16 C-terminal" evidence="4">
    <location>
        <begin position="207"/>
        <end position="376"/>
    </location>
</feature>